<reference evidence="4 5" key="1">
    <citation type="journal article" date="2015" name="Parasit. Vectors">
        <title>Draft genome of the scabies mite.</title>
        <authorList>
            <person name="Rider S.D.Jr."/>
            <person name="Morgan M.S."/>
            <person name="Arlian L.G."/>
        </authorList>
    </citation>
    <scope>NUCLEOTIDE SEQUENCE [LARGE SCALE GENOMIC DNA]</scope>
    <source>
        <strain evidence="4">Arlian Lab</strain>
    </source>
</reference>
<dbReference type="GO" id="GO:0004518">
    <property type="term" value="F:nuclease activity"/>
    <property type="evidence" value="ECO:0007669"/>
    <property type="project" value="UniProtKB-KW"/>
</dbReference>
<dbReference type="GO" id="GO:0005829">
    <property type="term" value="C:cytosol"/>
    <property type="evidence" value="ECO:0007669"/>
    <property type="project" value="TreeGrafter"/>
</dbReference>
<evidence type="ECO:0000259" key="3">
    <source>
        <dbReference type="Pfam" id="PF08652"/>
    </source>
</evidence>
<dbReference type="VEuPathDB" id="VectorBase:SSCA010089"/>
<keyword evidence="2" id="KW-0540">Nuclease</keyword>
<feature type="domain" description="RAI1-like" evidence="3">
    <location>
        <begin position="1"/>
        <end position="200"/>
    </location>
</feature>
<dbReference type="PANTHER" id="PTHR12395">
    <property type="entry name" value="DOM-3 RELATED"/>
    <property type="match status" value="1"/>
</dbReference>
<keyword evidence="2" id="KW-0694">RNA-binding</keyword>
<comment type="subcellular location">
    <subcellularLocation>
        <location evidence="2">Nucleus</location>
    </subcellularLocation>
</comment>
<dbReference type="InterPro" id="IPR013961">
    <property type="entry name" value="RAI1"/>
</dbReference>
<dbReference type="GO" id="GO:0000166">
    <property type="term" value="F:nucleotide binding"/>
    <property type="evidence" value="ECO:0007669"/>
    <property type="project" value="UniProtKB-KW"/>
</dbReference>
<comment type="function">
    <text evidence="2">Decapping enzyme for NAD-capped RNAs: specifically hydrolyzes the nicotinamide adenine dinucleotide (NAD) cap from a subset of RNAs by removing the entire NAD moiety from the 5'-end of an NAD-capped RNA.</text>
</comment>
<dbReference type="EMBL" id="JXLN01015217">
    <property type="protein sequence ID" value="KPM10481.1"/>
    <property type="molecule type" value="Genomic_DNA"/>
</dbReference>
<keyword evidence="2" id="KW-0378">Hydrolase</keyword>
<dbReference type="GO" id="GO:0003723">
    <property type="term" value="F:RNA binding"/>
    <property type="evidence" value="ECO:0007669"/>
    <property type="project" value="UniProtKB-KW"/>
</dbReference>
<keyword evidence="2" id="KW-0547">Nucleotide-binding</keyword>
<comment type="caution">
    <text evidence="4">The sequence shown here is derived from an EMBL/GenBank/DDBJ whole genome shotgun (WGS) entry which is preliminary data.</text>
</comment>
<name>A0A132AHK6_SARSC</name>
<dbReference type="Proteomes" id="UP000616769">
    <property type="component" value="Unassembled WGS sequence"/>
</dbReference>
<accession>A0A132AHK6</accession>
<dbReference type="GO" id="GO:0046872">
    <property type="term" value="F:metal ion binding"/>
    <property type="evidence" value="ECO:0007669"/>
    <property type="project" value="UniProtKB-KW"/>
</dbReference>
<dbReference type="GO" id="GO:0005634">
    <property type="term" value="C:nucleus"/>
    <property type="evidence" value="ECO:0007669"/>
    <property type="project" value="UniProtKB-SubCell"/>
</dbReference>
<dbReference type="GO" id="GO:0000956">
    <property type="term" value="P:nuclear-transcribed mRNA catabolic process"/>
    <property type="evidence" value="ECO:0007669"/>
    <property type="project" value="TreeGrafter"/>
</dbReference>
<comment type="similarity">
    <text evidence="1 2">Belongs to the DXO/Dom3Z family.</text>
</comment>
<dbReference type="AlphaFoldDB" id="A0A132AHK6"/>
<sequence>MSYGGHLFERLMTTDSLSENDDIHGDPISVQKQYAAVIKTKIGTKPKQVRMIYAAEMDCLDFGLSDPTKLENFVEIKTTMRMQNERQLENFERFKLIKWWAQCYLAAIPKIICGYKDRSHFIERIESIRVEEIPNLCSKYWTKRQCLGFLQNFLLHVRECLRDENDPTKVYLFSYDEKHCVIECKKLYQSGNFRILPDWYLEEFTDIEAIKKNSHPNS</sequence>
<gene>
    <name evidence="4" type="ORF">QR98_0090370</name>
</gene>
<dbReference type="GO" id="GO:0034353">
    <property type="term" value="F:mRNA 5'-diphosphatase activity"/>
    <property type="evidence" value="ECO:0007669"/>
    <property type="project" value="TreeGrafter"/>
</dbReference>
<keyword evidence="2" id="KW-0479">Metal-binding</keyword>
<dbReference type="InterPro" id="IPR039039">
    <property type="entry name" value="RAI1-like_fam"/>
</dbReference>
<evidence type="ECO:0000256" key="1">
    <source>
        <dbReference type="ARBA" id="ARBA00006562"/>
    </source>
</evidence>
<comment type="cofactor">
    <cofactor evidence="2">
        <name>a divalent metal cation</name>
        <dbReference type="ChEBI" id="CHEBI:60240"/>
    </cofactor>
</comment>
<keyword evidence="2" id="KW-0539">Nucleus</keyword>
<evidence type="ECO:0000313" key="5">
    <source>
        <dbReference type="Proteomes" id="UP000616769"/>
    </source>
</evidence>
<dbReference type="PANTHER" id="PTHR12395:SF9">
    <property type="entry name" value="DECAPPING AND EXORIBONUCLEASE PROTEIN"/>
    <property type="match status" value="1"/>
</dbReference>
<evidence type="ECO:0000256" key="2">
    <source>
        <dbReference type="RuleBase" id="RU367113"/>
    </source>
</evidence>
<organism evidence="4 5">
    <name type="scientific">Sarcoptes scabiei</name>
    <name type="common">Itch mite</name>
    <name type="synonym">Acarus scabiei</name>
    <dbReference type="NCBI Taxonomy" id="52283"/>
    <lineage>
        <taxon>Eukaryota</taxon>
        <taxon>Metazoa</taxon>
        <taxon>Ecdysozoa</taxon>
        <taxon>Arthropoda</taxon>
        <taxon>Chelicerata</taxon>
        <taxon>Arachnida</taxon>
        <taxon>Acari</taxon>
        <taxon>Acariformes</taxon>
        <taxon>Sarcoptiformes</taxon>
        <taxon>Astigmata</taxon>
        <taxon>Psoroptidia</taxon>
        <taxon>Sarcoptoidea</taxon>
        <taxon>Sarcoptidae</taxon>
        <taxon>Sarcoptinae</taxon>
        <taxon>Sarcoptes</taxon>
    </lineage>
</organism>
<proteinExistence type="inferred from homology"/>
<dbReference type="EC" id="3.6.1.-" evidence="2"/>
<dbReference type="OrthoDB" id="10020793at2759"/>
<protein>
    <recommendedName>
        <fullName evidence="2">Decapping nuclease</fullName>
        <ecNumber evidence="2">3.6.1.-</ecNumber>
    </recommendedName>
</protein>
<dbReference type="Pfam" id="PF08652">
    <property type="entry name" value="RAI1"/>
    <property type="match status" value="1"/>
</dbReference>
<dbReference type="GO" id="GO:0110155">
    <property type="term" value="P:NAD-cap decapping"/>
    <property type="evidence" value="ECO:0007669"/>
    <property type="project" value="TreeGrafter"/>
</dbReference>
<evidence type="ECO:0000313" key="4">
    <source>
        <dbReference type="EMBL" id="KPM10481.1"/>
    </source>
</evidence>